<dbReference type="AlphaFoldDB" id="A0A2V4MQF9"/>
<dbReference type="Pfam" id="PF01297">
    <property type="entry name" value="ZnuA"/>
    <property type="match status" value="1"/>
</dbReference>
<gene>
    <name evidence="8" type="ORF">DI396_09840</name>
</gene>
<feature type="region of interest" description="Disordered" evidence="7">
    <location>
        <begin position="20"/>
        <end position="40"/>
    </location>
</feature>
<organism evidence="8 9">
    <name type="scientific">Litorivita pollutaquae</name>
    <dbReference type="NCBI Taxonomy" id="2200892"/>
    <lineage>
        <taxon>Bacteria</taxon>
        <taxon>Pseudomonadati</taxon>
        <taxon>Pseudomonadota</taxon>
        <taxon>Alphaproteobacteria</taxon>
        <taxon>Rhodobacterales</taxon>
        <taxon>Paracoccaceae</taxon>
        <taxon>Litorivita</taxon>
    </lineage>
</organism>
<evidence type="ECO:0000256" key="5">
    <source>
        <dbReference type="ARBA" id="ARBA00022729"/>
    </source>
</evidence>
<evidence type="ECO:0000256" key="6">
    <source>
        <dbReference type="RuleBase" id="RU003512"/>
    </source>
</evidence>
<keyword evidence="9" id="KW-1185">Reference proteome</keyword>
<dbReference type="InterPro" id="IPR006128">
    <property type="entry name" value="Lipoprotein_PsaA-like"/>
</dbReference>
<keyword evidence="5" id="KW-0732">Signal</keyword>
<evidence type="ECO:0000256" key="4">
    <source>
        <dbReference type="ARBA" id="ARBA00022723"/>
    </source>
</evidence>
<name>A0A2V4MQF9_9RHOB</name>
<comment type="subcellular location">
    <subcellularLocation>
        <location evidence="1">Cell envelope</location>
    </subcellularLocation>
</comment>
<dbReference type="GO" id="GO:0007155">
    <property type="term" value="P:cell adhesion"/>
    <property type="evidence" value="ECO:0007669"/>
    <property type="project" value="InterPro"/>
</dbReference>
<evidence type="ECO:0000256" key="7">
    <source>
        <dbReference type="SAM" id="MobiDB-lite"/>
    </source>
</evidence>
<proteinExistence type="inferred from homology"/>
<evidence type="ECO:0000256" key="1">
    <source>
        <dbReference type="ARBA" id="ARBA00004196"/>
    </source>
</evidence>
<evidence type="ECO:0000256" key="2">
    <source>
        <dbReference type="ARBA" id="ARBA00011028"/>
    </source>
</evidence>
<accession>A0A2V4MQF9</accession>
<keyword evidence="3 6" id="KW-0813">Transport</keyword>
<dbReference type="PANTHER" id="PTHR42953">
    <property type="entry name" value="HIGH-AFFINITY ZINC UPTAKE SYSTEM PROTEIN ZNUA-RELATED"/>
    <property type="match status" value="1"/>
</dbReference>
<evidence type="ECO:0000313" key="8">
    <source>
        <dbReference type="EMBL" id="PYC47759.1"/>
    </source>
</evidence>
<dbReference type="Gene3D" id="3.40.50.1980">
    <property type="entry name" value="Nitrogenase molybdenum iron protein domain"/>
    <property type="match status" value="2"/>
</dbReference>
<comment type="similarity">
    <text evidence="2 6">Belongs to the bacterial solute-binding protein 9 family.</text>
</comment>
<sequence>MSGAAGYALLGARSSFAAETTGTQMVPQNRSQTEPDPRSTPLAVVATTGMIADAVTQIAGPFVQVRGLMGSGVDPHSYRQTRSDIVAMVRADLVLWHGLYLEAQMEEFLLKLGHRRAAVAVAESLPASVLMPYGQYENRFDPHVWMAPMLWADVITAVEAALIAAMPQHAEALAQAAARHRAEIAALHGYATAALDQIPDAARVLLTAHDAFGYFGRAYGLEVIGIQGISTQSEAGLNRIGQLVDMLVARDIRAVFVESSVSDRNIRALIEGCAAQGHRLAIGGELFSDAMGPPGTYEATYIGMLDHNITTIARALGADVPPRGMNGQLGGHA</sequence>
<reference evidence="8 9" key="1">
    <citation type="submission" date="2018-05" db="EMBL/GenBank/DDBJ databases">
        <title>Oceanovita maritima gen. nov., sp. nov., a marine bacterium in the family Rhodobacteraceae isolated from surface seawater of Lundu port Xiamen, China.</title>
        <authorList>
            <person name="Hetharua B.H."/>
            <person name="Min D."/>
            <person name="Liao H."/>
            <person name="Tian Y."/>
        </authorList>
    </citation>
    <scope>NUCLEOTIDE SEQUENCE [LARGE SCALE GENOMIC DNA]</scope>
    <source>
        <strain evidence="8 9">FSX-11</strain>
    </source>
</reference>
<evidence type="ECO:0000256" key="3">
    <source>
        <dbReference type="ARBA" id="ARBA00022448"/>
    </source>
</evidence>
<dbReference type="OrthoDB" id="9793396at2"/>
<dbReference type="GO" id="GO:0030001">
    <property type="term" value="P:metal ion transport"/>
    <property type="evidence" value="ECO:0007669"/>
    <property type="project" value="InterPro"/>
</dbReference>
<dbReference type="InterPro" id="IPR006129">
    <property type="entry name" value="AdhesinB"/>
</dbReference>
<dbReference type="PANTHER" id="PTHR42953:SF1">
    <property type="entry name" value="METAL-BINDING PROTEIN HI_0362-RELATED"/>
    <property type="match status" value="1"/>
</dbReference>
<dbReference type="GO" id="GO:0030313">
    <property type="term" value="C:cell envelope"/>
    <property type="evidence" value="ECO:0007669"/>
    <property type="project" value="UniProtKB-SubCell"/>
</dbReference>
<dbReference type="InterPro" id="IPR006127">
    <property type="entry name" value="ZnuA-like"/>
</dbReference>
<dbReference type="EMBL" id="QFVT01000005">
    <property type="protein sequence ID" value="PYC47759.1"/>
    <property type="molecule type" value="Genomic_DNA"/>
</dbReference>
<dbReference type="PRINTS" id="PR00690">
    <property type="entry name" value="ADHESNFAMILY"/>
</dbReference>
<keyword evidence="4" id="KW-0479">Metal-binding</keyword>
<dbReference type="GO" id="GO:0046872">
    <property type="term" value="F:metal ion binding"/>
    <property type="evidence" value="ECO:0007669"/>
    <property type="project" value="UniProtKB-KW"/>
</dbReference>
<feature type="compositionally biased region" description="Polar residues" evidence="7">
    <location>
        <begin position="20"/>
        <end position="34"/>
    </location>
</feature>
<evidence type="ECO:0000313" key="9">
    <source>
        <dbReference type="Proteomes" id="UP000248012"/>
    </source>
</evidence>
<dbReference type="Proteomes" id="UP000248012">
    <property type="component" value="Unassembled WGS sequence"/>
</dbReference>
<protein>
    <submittedName>
        <fullName evidence="8">Manganese transporter</fullName>
    </submittedName>
</protein>
<dbReference type="InterPro" id="IPR050492">
    <property type="entry name" value="Bact_metal-bind_prot9"/>
</dbReference>
<comment type="caution">
    <text evidence="8">The sequence shown here is derived from an EMBL/GenBank/DDBJ whole genome shotgun (WGS) entry which is preliminary data.</text>
</comment>
<dbReference type="PRINTS" id="PR00691">
    <property type="entry name" value="ADHESINB"/>
</dbReference>
<dbReference type="SUPFAM" id="SSF53807">
    <property type="entry name" value="Helical backbone' metal receptor"/>
    <property type="match status" value="1"/>
</dbReference>